<dbReference type="AlphaFoldDB" id="A0A0M0G817"/>
<accession>A0A0M0G817</accession>
<evidence type="ECO:0000256" key="1">
    <source>
        <dbReference type="SAM" id="Phobius"/>
    </source>
</evidence>
<keyword evidence="3" id="KW-1185">Reference proteome</keyword>
<evidence type="ECO:0000313" key="3">
    <source>
        <dbReference type="Proteomes" id="UP000037109"/>
    </source>
</evidence>
<comment type="caution">
    <text evidence="2">The sequence shown here is derived from an EMBL/GenBank/DDBJ whole genome shotgun (WGS) entry which is preliminary data.</text>
</comment>
<keyword evidence="1" id="KW-1133">Transmembrane helix</keyword>
<dbReference type="EMBL" id="LGUF01000007">
    <property type="protein sequence ID" value="KON85571.1"/>
    <property type="molecule type" value="Genomic_DNA"/>
</dbReference>
<reference evidence="3" key="1">
    <citation type="submission" date="2015-07" db="EMBL/GenBank/DDBJ databases">
        <title>Fjat-10036 dsm4.</title>
        <authorList>
            <person name="Liu B."/>
            <person name="Wang J."/>
            <person name="Zhu Y."/>
            <person name="Liu G."/>
            <person name="Chen Q."/>
            <person name="Chen Z."/>
            <person name="Lan J."/>
            <person name="Che J."/>
            <person name="Ge C."/>
            <person name="Shi H."/>
            <person name="Pan Z."/>
            <person name="Liu X."/>
        </authorList>
    </citation>
    <scope>NUCLEOTIDE SEQUENCE [LARGE SCALE GENOMIC DNA]</scope>
    <source>
        <strain evidence="3">DSM 4</strain>
    </source>
</reference>
<dbReference type="RefSeq" id="WP_053432966.1">
    <property type="nucleotide sequence ID" value="NZ_LGUF01000007.1"/>
</dbReference>
<name>A0A0M0G817_SPOGL</name>
<dbReference type="PATRIC" id="fig|1459.3.peg.230"/>
<proteinExistence type="predicted"/>
<sequence>MKKIKLMPFLMLSVFLSFLITQYPGVHFNDIPMDQSKAVTVSDFTENFLLKDDPKKHIFTQDLISLAVTILSIILFVYSALHIIARRKKIFYTPIFYEANYVIHTP</sequence>
<protein>
    <submittedName>
        <fullName evidence="2">Uncharacterized protein</fullName>
    </submittedName>
</protein>
<keyword evidence="1" id="KW-0812">Transmembrane</keyword>
<keyword evidence="1" id="KW-0472">Membrane</keyword>
<gene>
    <name evidence="2" type="ORF">AF332_01050</name>
</gene>
<organism evidence="2 3">
    <name type="scientific">Sporosarcina globispora</name>
    <name type="common">Bacillus globisporus</name>
    <dbReference type="NCBI Taxonomy" id="1459"/>
    <lineage>
        <taxon>Bacteria</taxon>
        <taxon>Bacillati</taxon>
        <taxon>Bacillota</taxon>
        <taxon>Bacilli</taxon>
        <taxon>Bacillales</taxon>
        <taxon>Caryophanaceae</taxon>
        <taxon>Sporosarcina</taxon>
    </lineage>
</organism>
<feature type="transmembrane region" description="Helical" evidence="1">
    <location>
        <begin position="63"/>
        <end position="85"/>
    </location>
</feature>
<dbReference type="OrthoDB" id="2901913at2"/>
<evidence type="ECO:0000313" key="2">
    <source>
        <dbReference type="EMBL" id="KON85571.1"/>
    </source>
</evidence>
<dbReference type="Proteomes" id="UP000037109">
    <property type="component" value="Unassembled WGS sequence"/>
</dbReference>